<feature type="compositionally biased region" description="Polar residues" evidence="1">
    <location>
        <begin position="314"/>
        <end position="327"/>
    </location>
</feature>
<dbReference type="OMA" id="PENWNAN"/>
<feature type="region of interest" description="Disordered" evidence="1">
    <location>
        <begin position="314"/>
        <end position="564"/>
    </location>
</feature>
<feature type="compositionally biased region" description="Basic and acidic residues" evidence="1">
    <location>
        <begin position="90"/>
        <end position="106"/>
    </location>
</feature>
<feature type="compositionally biased region" description="Basic residues" evidence="1">
    <location>
        <begin position="54"/>
        <end position="68"/>
    </location>
</feature>
<dbReference type="Proteomes" id="UP000078561">
    <property type="component" value="Unassembled WGS sequence"/>
</dbReference>
<feature type="compositionally biased region" description="Gly residues" evidence="1">
    <location>
        <begin position="534"/>
        <end position="554"/>
    </location>
</feature>
<evidence type="ECO:0000313" key="2">
    <source>
        <dbReference type="EMBL" id="SAL98040.1"/>
    </source>
</evidence>
<evidence type="ECO:0000256" key="1">
    <source>
        <dbReference type="SAM" id="MobiDB-lite"/>
    </source>
</evidence>
<dbReference type="STRING" id="4829.A0A168M6S1"/>
<dbReference type="OrthoDB" id="2271095at2759"/>
<accession>A0A168M6S1</accession>
<feature type="region of interest" description="Disordered" evidence="1">
    <location>
        <begin position="1"/>
        <end position="74"/>
    </location>
</feature>
<sequence>MTTELTTQTLTEESSHHPLLPPDTPDDDPSQKPYRSSSKQRPFGNANSNSNSNSKKKPQTKNKKKKQPYKPAYLDTIQQEIDDLKKELMTQDTENDVKSESEDRQSTSKVISKLEALKLKLSTPEMLQKSMLDRAHSARNTQQSKELTARFEQETLTLLHFFYIVRLAQKGFFDAISQSYPEVEPGALIHLCDRLVGGSLFVVKDPAEQVRSDKRIQVFDLLQKLHDGAAEPIDDGYSTTFKQVRHLVFDFIESTTPSITQQDDDQLARYQNLQHPQQGHSNKGNQQGQSPLWVMVPFHGMVDGPLFQATASTPISQQKSKGGSSHDNNGKKTDVKTTVGNDDSTPSPSPHKVSTDEHKSGEPSEPPKETKPRLSTKAPEHDDIKTNYEYNTGDLHSTTDTPSSDLEHPTPAKTAALSDHSTEETSSGWASTLATTPSSSSWSQGNDRKPDDTTDDIMNDGWGSPPLDNTPTEPPAWGGKLPEELVIPGDETISGDVLNQPWQSTDQGSRRGGRGRPFGFRGRGGSYRSSYDGFRGGSRGGGRGGGGPRRGGSGWNTDRSPRSE</sequence>
<dbReference type="InParanoid" id="A0A168M6S1"/>
<keyword evidence="3" id="KW-1185">Reference proteome</keyword>
<name>A0A168M6S1_ABSGL</name>
<reference evidence="2" key="1">
    <citation type="submission" date="2016-04" db="EMBL/GenBank/DDBJ databases">
        <authorList>
            <person name="Evans L.H."/>
            <person name="Alamgir A."/>
            <person name="Owens N."/>
            <person name="Weber N.D."/>
            <person name="Virtaneva K."/>
            <person name="Barbian K."/>
            <person name="Babar A."/>
            <person name="Rosenke K."/>
        </authorList>
    </citation>
    <scope>NUCLEOTIDE SEQUENCE [LARGE SCALE GENOMIC DNA]</scope>
    <source>
        <strain evidence="2">CBS 101.48</strain>
    </source>
</reference>
<gene>
    <name evidence="2" type="primary">ABSGL_03567.1 scaffold 4609</name>
</gene>
<feature type="compositionally biased region" description="Basic and acidic residues" evidence="1">
    <location>
        <begin position="353"/>
        <end position="386"/>
    </location>
</feature>
<feature type="compositionally biased region" description="Polar residues" evidence="1">
    <location>
        <begin position="388"/>
        <end position="404"/>
    </location>
</feature>
<evidence type="ECO:0008006" key="4">
    <source>
        <dbReference type="Google" id="ProtNLM"/>
    </source>
</evidence>
<organism evidence="2">
    <name type="scientific">Absidia glauca</name>
    <name type="common">Pin mould</name>
    <dbReference type="NCBI Taxonomy" id="4829"/>
    <lineage>
        <taxon>Eukaryota</taxon>
        <taxon>Fungi</taxon>
        <taxon>Fungi incertae sedis</taxon>
        <taxon>Mucoromycota</taxon>
        <taxon>Mucoromycotina</taxon>
        <taxon>Mucoromycetes</taxon>
        <taxon>Mucorales</taxon>
        <taxon>Cunninghamellaceae</taxon>
        <taxon>Absidia</taxon>
    </lineage>
</organism>
<dbReference type="EMBL" id="LT552047">
    <property type="protein sequence ID" value="SAL98040.1"/>
    <property type="molecule type" value="Genomic_DNA"/>
</dbReference>
<protein>
    <recommendedName>
        <fullName evidence="4">Caprin-1 dimerization domain-containing protein</fullName>
    </recommendedName>
</protein>
<feature type="region of interest" description="Disordered" evidence="1">
    <location>
        <begin position="90"/>
        <end position="109"/>
    </location>
</feature>
<dbReference type="AlphaFoldDB" id="A0A168M6S1"/>
<evidence type="ECO:0000313" key="3">
    <source>
        <dbReference type="Proteomes" id="UP000078561"/>
    </source>
</evidence>
<feature type="compositionally biased region" description="Low complexity" evidence="1">
    <location>
        <begin position="429"/>
        <end position="443"/>
    </location>
</feature>
<feature type="compositionally biased region" description="Polar residues" evidence="1">
    <location>
        <begin position="336"/>
        <end position="346"/>
    </location>
</feature>
<proteinExistence type="predicted"/>
<feature type="compositionally biased region" description="Low complexity" evidence="1">
    <location>
        <begin position="1"/>
        <end position="12"/>
    </location>
</feature>